<dbReference type="CDD" id="cd04080">
    <property type="entry name" value="CBM6_cellulase-like"/>
    <property type="match status" value="1"/>
</dbReference>
<sequence length="888" mass="97644">MFIKKRFKRISVMFLAIMMLIQVIVPLARVSAAADYALASDRAYTWLKAQQDLTIGMAGDGMVDSFDDWWDATNRKQIAYTYDQGVAAIAFMLKGDRVRAEKVLTKMSQFQDADGSWINSYWWNNGYGEEIRKHVGPVAWMVMAYMTYEKKYGDNRFQPNAKKALDWAVTFQKANGGISGGRTQWDVPNTWTDEVWTSTEHNEDMYNVLKYYANVFPDRTTTYNSAAAGVKNFLDNVVWNDSLKRWNGGWKNNTNLIDPSVPLDVNPWGVLSMGLTGTRDYKQSLAFVDNANGTGTATDPKYVQTLDYDGTNMMTAYDFDWEYDCAAALTPTGQPNGNKCSDIWFEGSVFMSTAHFMNGNTAKANSILDELIKKQDTSGTLLGGLPYSLKGSNNNYWKMSQENCVSSTGWLVIAIARYNPFTSESLTDASGGGAAIPGKIEAESYSAKFDVQTEPTTDKGGGLNVGWINTGSWMDYSVNVQNAGIYTVGLRVASINTTGQLQIKNGSGQILTTTNVPNTGGWQEWQTVNASVNLPAGTQTLRLYASAGGFNINWLNFTTGVSSSIYSVPASSIPGPTGSGVLSLKVMNGTNGAYSDSQVYWGVLGINPTNGKWSYLDLNGNLQPISLALNDAPGHLTKNGVNYANIYHKISDASWVSMPRITSGRMYLCVASECFIKTYDSGFAGPDINNPADPNMNVYFDFIEFTVDAAGYHGNTTRVDMFGFPVQHRLVNTAGNYDHTVGELEVETRSGLFTKFANEMPSSFKSLGTVQAPYRVIAPIHGSFAPGGANSNYFSGYSSYSTQEILRCDGALTNAQTCAAINRHVLTDSNWNIVGNYYQAAPANYYSKFWHTYGINGLAYGFPYDDVNNQAAYLEIGNPKGLIIRVGW</sequence>
<comment type="caution">
    <text evidence="4">The sequence shown here is derived from an EMBL/GenBank/DDBJ whole genome shotgun (WGS) entry which is preliminary data.</text>
</comment>
<dbReference type="InterPro" id="IPR037176">
    <property type="entry name" value="Osmotin/thaumatin-like_sf"/>
</dbReference>
<dbReference type="SMART" id="SM00606">
    <property type="entry name" value="CBD_IV"/>
    <property type="match status" value="1"/>
</dbReference>
<dbReference type="Proteomes" id="UP000615455">
    <property type="component" value="Unassembled WGS sequence"/>
</dbReference>
<dbReference type="EMBL" id="BMHE01000006">
    <property type="protein sequence ID" value="GGI46435.1"/>
    <property type="molecule type" value="Genomic_DNA"/>
</dbReference>
<feature type="domain" description="CBM6" evidence="2">
    <location>
        <begin position="438"/>
        <end position="558"/>
    </location>
</feature>
<dbReference type="SUPFAM" id="SSF49785">
    <property type="entry name" value="Galactose-binding domain-like"/>
    <property type="match status" value="1"/>
</dbReference>
<dbReference type="RefSeq" id="WP_308422992.1">
    <property type="nucleotide sequence ID" value="NZ_BMHE01000006.1"/>
</dbReference>
<evidence type="ECO:0000256" key="1">
    <source>
        <dbReference type="ARBA" id="ARBA00022729"/>
    </source>
</evidence>
<proteinExistence type="predicted"/>
<dbReference type="InterPro" id="IPR005084">
    <property type="entry name" value="CBM6"/>
</dbReference>
<dbReference type="Pfam" id="PF03422">
    <property type="entry name" value="CBM_6"/>
    <property type="match status" value="1"/>
</dbReference>
<dbReference type="InterPro" id="IPR006584">
    <property type="entry name" value="Cellulose-bd_IV"/>
</dbReference>
<dbReference type="InterPro" id="IPR008979">
    <property type="entry name" value="Galactose-bd-like_sf"/>
</dbReference>
<dbReference type="Pfam" id="PF16483">
    <property type="entry name" value="Glyco_hydro_64"/>
    <property type="match status" value="2"/>
</dbReference>
<feature type="domain" description="GH64" evidence="3">
    <location>
        <begin position="579"/>
        <end position="888"/>
    </location>
</feature>
<evidence type="ECO:0000313" key="4">
    <source>
        <dbReference type="EMBL" id="GGI46435.1"/>
    </source>
</evidence>
<accession>A0ABQ2BSA6</accession>
<keyword evidence="1" id="KW-0732">Signal</keyword>
<dbReference type="PANTHER" id="PTHR38165:SF1">
    <property type="entry name" value="GLUCANASE B"/>
    <property type="match status" value="1"/>
</dbReference>
<dbReference type="SUPFAM" id="SSF48208">
    <property type="entry name" value="Six-hairpin glycosidases"/>
    <property type="match status" value="1"/>
</dbReference>
<dbReference type="Gene3D" id="1.50.10.20">
    <property type="match status" value="1"/>
</dbReference>
<dbReference type="Gene3D" id="2.60.110.10">
    <property type="entry name" value="Thaumatin"/>
    <property type="match status" value="1"/>
</dbReference>
<dbReference type="CDD" id="cd09214">
    <property type="entry name" value="GH64-like"/>
    <property type="match status" value="1"/>
</dbReference>
<keyword evidence="5" id="KW-1185">Reference proteome</keyword>
<dbReference type="PROSITE" id="PS51175">
    <property type="entry name" value="CBM6"/>
    <property type="match status" value="1"/>
</dbReference>
<dbReference type="PROSITE" id="PS52006">
    <property type="entry name" value="GH64"/>
    <property type="match status" value="1"/>
</dbReference>
<dbReference type="InterPro" id="IPR032477">
    <property type="entry name" value="Glyco_hydro_64"/>
</dbReference>
<dbReference type="InterPro" id="IPR037398">
    <property type="entry name" value="Glyco_hydro_64_fam"/>
</dbReference>
<dbReference type="InterPro" id="IPR008928">
    <property type="entry name" value="6-hairpin_glycosidase_sf"/>
</dbReference>
<evidence type="ECO:0008006" key="6">
    <source>
        <dbReference type="Google" id="ProtNLM"/>
    </source>
</evidence>
<organism evidence="4 5">
    <name type="scientific">Paenibacillus marchantiophytorum</name>
    <dbReference type="NCBI Taxonomy" id="1619310"/>
    <lineage>
        <taxon>Bacteria</taxon>
        <taxon>Bacillati</taxon>
        <taxon>Bacillota</taxon>
        <taxon>Bacilli</taxon>
        <taxon>Bacillales</taxon>
        <taxon>Paenibacillaceae</taxon>
        <taxon>Paenibacillus</taxon>
    </lineage>
</organism>
<gene>
    <name evidence="4" type="ORF">GCM10008018_17080</name>
</gene>
<dbReference type="Gene3D" id="2.60.120.260">
    <property type="entry name" value="Galactose-binding domain-like"/>
    <property type="match status" value="1"/>
</dbReference>
<evidence type="ECO:0000259" key="2">
    <source>
        <dbReference type="PROSITE" id="PS51175"/>
    </source>
</evidence>
<dbReference type="PANTHER" id="PTHR38165">
    <property type="match status" value="1"/>
</dbReference>
<protein>
    <recommendedName>
        <fullName evidence="6">Carbohydrate-binding protein</fullName>
    </recommendedName>
</protein>
<name>A0ABQ2BSA6_9BACL</name>
<evidence type="ECO:0000313" key="5">
    <source>
        <dbReference type="Proteomes" id="UP000615455"/>
    </source>
</evidence>
<evidence type="ECO:0000259" key="3">
    <source>
        <dbReference type="PROSITE" id="PS52006"/>
    </source>
</evidence>
<reference evidence="5" key="1">
    <citation type="journal article" date="2019" name="Int. J. Syst. Evol. Microbiol.">
        <title>The Global Catalogue of Microorganisms (GCM) 10K type strain sequencing project: providing services to taxonomists for standard genome sequencing and annotation.</title>
        <authorList>
            <consortium name="The Broad Institute Genomics Platform"/>
            <consortium name="The Broad Institute Genome Sequencing Center for Infectious Disease"/>
            <person name="Wu L."/>
            <person name="Ma J."/>
        </authorList>
    </citation>
    <scope>NUCLEOTIDE SEQUENCE [LARGE SCALE GENOMIC DNA]</scope>
    <source>
        <strain evidence="5">CGMCC 1.15043</strain>
    </source>
</reference>